<dbReference type="Proteomes" id="UP000025047">
    <property type="component" value="Unassembled WGS sequence"/>
</dbReference>
<evidence type="ECO:0000313" key="2">
    <source>
        <dbReference type="EMBL" id="EYD71813.1"/>
    </source>
</evidence>
<protein>
    <recommendedName>
        <fullName evidence="1">Putative tail fiber protein gp53-like C-terminal domain-containing protein</fullName>
    </recommendedName>
</protein>
<dbReference type="Pfam" id="PF21882">
    <property type="entry name" value="Gp53-like_C"/>
    <property type="match status" value="1"/>
</dbReference>
<evidence type="ECO:0000313" key="3">
    <source>
        <dbReference type="Proteomes" id="UP000025047"/>
    </source>
</evidence>
<organism evidence="2 3">
    <name type="scientific">Limimaricola hongkongensis DSM 17492</name>
    <dbReference type="NCBI Taxonomy" id="1122180"/>
    <lineage>
        <taxon>Bacteria</taxon>
        <taxon>Pseudomonadati</taxon>
        <taxon>Pseudomonadota</taxon>
        <taxon>Alphaproteobacteria</taxon>
        <taxon>Rhodobacterales</taxon>
        <taxon>Paracoccaceae</taxon>
        <taxon>Limimaricola</taxon>
    </lineage>
</organism>
<proteinExistence type="predicted"/>
<name>A0A017HCC9_9RHOB</name>
<accession>A0A017HCC9</accession>
<comment type="caution">
    <text evidence="2">The sequence shown here is derived from an EMBL/GenBank/DDBJ whole genome shotgun (WGS) entry which is preliminary data.</text>
</comment>
<dbReference type="InterPro" id="IPR054075">
    <property type="entry name" value="Gp53-like_C"/>
</dbReference>
<dbReference type="OrthoDB" id="6174642at2"/>
<dbReference type="PATRIC" id="fig|1122180.6.peg.1868"/>
<dbReference type="HOGENOM" id="CLU_1608831_0_0_5"/>
<dbReference type="EMBL" id="APGJ01000006">
    <property type="protein sequence ID" value="EYD71813.1"/>
    <property type="molecule type" value="Genomic_DNA"/>
</dbReference>
<sequence>MANLPETGAWPAGIYQLETTDPVVGGPPDVGTGAGKSNIPLMQLAIRTFLNRQDINKALTTENSPRLLATSGHQQLGEGGLIFQWGRGSIYAADAPAGGTYLTFPKAFPTACFAVIPVDYRAAATQTQAQYVSGGVYTKDGFRAIAVNRSGNDSDTSLTYVALGY</sequence>
<gene>
    <name evidence="2" type="ORF">Lokhon_01883</name>
</gene>
<dbReference type="AlphaFoldDB" id="A0A017HCC9"/>
<evidence type="ECO:0000259" key="1">
    <source>
        <dbReference type="Pfam" id="PF21882"/>
    </source>
</evidence>
<reference evidence="2 3" key="1">
    <citation type="submission" date="2013-03" db="EMBL/GenBank/DDBJ databases">
        <authorList>
            <person name="Fiebig A."/>
            <person name="Goeker M."/>
            <person name="Klenk H.-P.P."/>
        </authorList>
    </citation>
    <scope>NUCLEOTIDE SEQUENCE [LARGE SCALE GENOMIC DNA]</scope>
    <source>
        <strain evidence="2 3">DSM 17492</strain>
    </source>
</reference>
<keyword evidence="3" id="KW-1185">Reference proteome</keyword>
<feature type="domain" description="Putative tail fiber protein gp53-like C-terminal" evidence="1">
    <location>
        <begin position="78"/>
        <end position="165"/>
    </location>
</feature>
<dbReference type="RefSeq" id="WP_017928633.1">
    <property type="nucleotide sequence ID" value="NZ_KB822998.1"/>
</dbReference>
<dbReference type="STRING" id="1122180.Lokhon_01883"/>
<dbReference type="Gene3D" id="2.60.40.3940">
    <property type="match status" value="1"/>
</dbReference>